<name>A0AA88CXD0_FICCA</name>
<evidence type="ECO:0000313" key="2">
    <source>
        <dbReference type="EMBL" id="GMN35455.1"/>
    </source>
</evidence>
<accession>A0AA88CXD0</accession>
<feature type="compositionally biased region" description="Basic and acidic residues" evidence="1">
    <location>
        <begin position="52"/>
        <end position="61"/>
    </location>
</feature>
<evidence type="ECO:0000256" key="1">
    <source>
        <dbReference type="SAM" id="MobiDB-lite"/>
    </source>
</evidence>
<feature type="region of interest" description="Disordered" evidence="1">
    <location>
        <begin position="52"/>
        <end position="79"/>
    </location>
</feature>
<keyword evidence="3" id="KW-1185">Reference proteome</keyword>
<evidence type="ECO:0000313" key="3">
    <source>
        <dbReference type="Proteomes" id="UP001187192"/>
    </source>
</evidence>
<organism evidence="2 3">
    <name type="scientific">Ficus carica</name>
    <name type="common">Common fig</name>
    <dbReference type="NCBI Taxonomy" id="3494"/>
    <lineage>
        <taxon>Eukaryota</taxon>
        <taxon>Viridiplantae</taxon>
        <taxon>Streptophyta</taxon>
        <taxon>Embryophyta</taxon>
        <taxon>Tracheophyta</taxon>
        <taxon>Spermatophyta</taxon>
        <taxon>Magnoliopsida</taxon>
        <taxon>eudicotyledons</taxon>
        <taxon>Gunneridae</taxon>
        <taxon>Pentapetalae</taxon>
        <taxon>rosids</taxon>
        <taxon>fabids</taxon>
        <taxon>Rosales</taxon>
        <taxon>Moraceae</taxon>
        <taxon>Ficeae</taxon>
        <taxon>Ficus</taxon>
    </lineage>
</organism>
<dbReference type="EMBL" id="BTGU01000005">
    <property type="protein sequence ID" value="GMN35455.1"/>
    <property type="molecule type" value="Genomic_DNA"/>
</dbReference>
<proteinExistence type="predicted"/>
<dbReference type="Proteomes" id="UP001187192">
    <property type="component" value="Unassembled WGS sequence"/>
</dbReference>
<reference evidence="2" key="1">
    <citation type="submission" date="2023-07" db="EMBL/GenBank/DDBJ databases">
        <title>draft genome sequence of fig (Ficus carica).</title>
        <authorList>
            <person name="Takahashi T."/>
            <person name="Nishimura K."/>
        </authorList>
    </citation>
    <scope>NUCLEOTIDE SEQUENCE</scope>
</reference>
<gene>
    <name evidence="2" type="ORF">TIFTF001_005305</name>
</gene>
<sequence>MEVSKLNQKLSAFLESGIFRFEDFNSVFIDPVRVLNQLYTRFMVSPSSYHSRFFESSDETHQQSSNSRKRKRKEKKPYTLNERERAADWRHRVKIFYTIPCLVNGDSEVSFGFWTVAVCSFVLGSEAFSVEGKRVSADCD</sequence>
<dbReference type="AlphaFoldDB" id="A0AA88CXD0"/>
<comment type="caution">
    <text evidence="2">The sequence shown here is derived from an EMBL/GenBank/DDBJ whole genome shotgun (WGS) entry which is preliminary data.</text>
</comment>
<protein>
    <submittedName>
        <fullName evidence="2">Uncharacterized protein</fullName>
    </submittedName>
</protein>